<proteinExistence type="predicted"/>
<feature type="region of interest" description="Disordered" evidence="1">
    <location>
        <begin position="828"/>
        <end position="913"/>
    </location>
</feature>
<dbReference type="SUPFAM" id="SSF53474">
    <property type="entry name" value="alpha/beta-Hydrolases"/>
    <property type="match status" value="1"/>
</dbReference>
<feature type="region of interest" description="Disordered" evidence="1">
    <location>
        <begin position="388"/>
        <end position="433"/>
    </location>
</feature>
<dbReference type="PANTHER" id="PTHR31479">
    <property type="entry name" value="ALPHA/BETA-HYDROLASES SUPERFAMILY PROTEIN"/>
    <property type="match status" value="1"/>
</dbReference>
<name>A0A834L3T9_RHOSS</name>
<dbReference type="OrthoDB" id="58570at2759"/>
<feature type="compositionally biased region" description="Acidic residues" evidence="1">
    <location>
        <begin position="869"/>
        <end position="878"/>
    </location>
</feature>
<evidence type="ECO:0000256" key="1">
    <source>
        <dbReference type="SAM" id="MobiDB-lite"/>
    </source>
</evidence>
<keyword evidence="3" id="KW-1185">Reference proteome</keyword>
<organism evidence="2 3">
    <name type="scientific">Rhododendron simsii</name>
    <name type="common">Sims's rhododendron</name>
    <dbReference type="NCBI Taxonomy" id="118357"/>
    <lineage>
        <taxon>Eukaryota</taxon>
        <taxon>Viridiplantae</taxon>
        <taxon>Streptophyta</taxon>
        <taxon>Embryophyta</taxon>
        <taxon>Tracheophyta</taxon>
        <taxon>Spermatophyta</taxon>
        <taxon>Magnoliopsida</taxon>
        <taxon>eudicotyledons</taxon>
        <taxon>Gunneridae</taxon>
        <taxon>Pentapetalae</taxon>
        <taxon>asterids</taxon>
        <taxon>Ericales</taxon>
        <taxon>Ericaceae</taxon>
        <taxon>Ericoideae</taxon>
        <taxon>Rhodoreae</taxon>
        <taxon>Rhododendron</taxon>
    </lineage>
</organism>
<evidence type="ECO:0000313" key="2">
    <source>
        <dbReference type="EMBL" id="KAF7112400.1"/>
    </source>
</evidence>
<sequence>MAFQNQMFDQSGPMYLTAVDWKNPDHRRSVAASLVRGVSSLEHDRQQKRQWHQALAPLWGDFFNFKLISSLVDNADHSIFGAIYEFKSPPPAYGQHYNPCQSRPRYVVAFRGTMKKWDTMPQDLTLDVKIIRNTLEQSHRFQIAMQAVRDTVSIARAANIWLAGHSSGSAIALLAGKNMAKMGCLLETYLFNPPFIGVPVELTTKTEILKCGIRFTTSVMKAGVAVAQHVLRQRPQMDDWFAALSGWTPYLFVHPSDPVSAEYVGYFEHREWMAKIGAGAIERLATRNSISGAYQPVHLLPSAHLIVNASPAQNIKQAHGLEQWWKPNIQCQFKLHEFSDCQFKLHDLLKVAYILTEKDPNKVSTDGMTDDEKYAHLELVEQYNSDEYNCRKDGQPPTDGSNDNNNSANINGGNDVNEGNTVNPNQRIPYLGQPKGQEIESSDLIQQFARILNDPENETAKVLMAMFKPTMARTQSTQPTAEVPVNVNVNSGQSSGQPNSMNIMPSSQKNKSLGTYYQNIEGDVEIDVAQVVGKAPIVCDTLTKAEKPINMPSSHPNKKNQANFGQYSFDLSKADQLFDELLNQKFLTLSQGHVIPPEKDRKGKEYCNWHKVNMLTARLKKGKMASQVENRIQEEEVIMETEEESHVKQKFASYFCLRCDREIKSKEEISVGPKLIYEGEDPGVFVPSEPIKWYGDDGGPFLFKGYPVVPALQGRPDTDLIYPPMFMNGRGRGPYPGGIRSRGRVPYARGGYQGRMVIPPNLEHHMWDTVRHPKFPNAGRFVPITNTQKRRLQRNLSERERRDSQMVIESTQWPELKVKAIPNQPTPMIWTRESTMPKQKAKEAEKPEGQTHKPTLAQRMGGGKAQVLMEDDEDDDLLSVDSSDIMKDDRKDDKNEAKPDQPTGLEGDVEDETDAVVKINTQEKDKHPFKADTNNVEAGLYDEDLWPNKIEGSEVKSTGASLTESQFLNYIKDGFQELNEELATLKATFRRLFSFIVSRKLEVDEPISCNWAKCVVDDSPLTLKEIAMEDLKAVLAKLDDLKAKVHYP</sequence>
<comment type="caution">
    <text evidence="2">The sequence shown here is derived from an EMBL/GenBank/DDBJ whole genome shotgun (WGS) entry which is preliminary data.</text>
</comment>
<dbReference type="AlphaFoldDB" id="A0A834L3T9"/>
<feature type="compositionally biased region" description="Basic and acidic residues" evidence="1">
    <location>
        <begin position="840"/>
        <end position="851"/>
    </location>
</feature>
<feature type="compositionally biased region" description="Low complexity" evidence="1">
    <location>
        <begin position="399"/>
        <end position="417"/>
    </location>
</feature>
<accession>A0A834L3T9</accession>
<dbReference type="Gene3D" id="3.40.50.1820">
    <property type="entry name" value="alpha/beta hydrolase"/>
    <property type="match status" value="1"/>
</dbReference>
<dbReference type="InterPro" id="IPR029058">
    <property type="entry name" value="AB_hydrolase_fold"/>
</dbReference>
<dbReference type="EMBL" id="WJXA01000511">
    <property type="protein sequence ID" value="KAF7112400.1"/>
    <property type="molecule type" value="Genomic_DNA"/>
</dbReference>
<protein>
    <recommendedName>
        <fullName evidence="4">Fungal lipase-like domain-containing protein</fullName>
    </recommendedName>
</protein>
<dbReference type="PANTHER" id="PTHR31479:SF2">
    <property type="entry name" value="ALPHA_BETA-HYDROLASES SUPERFAMILY PROTEIN"/>
    <property type="match status" value="1"/>
</dbReference>
<gene>
    <name evidence="2" type="ORF">RHSIM_RhsimUnG0233400</name>
</gene>
<evidence type="ECO:0008006" key="4">
    <source>
        <dbReference type="Google" id="ProtNLM"/>
    </source>
</evidence>
<evidence type="ECO:0000313" key="3">
    <source>
        <dbReference type="Proteomes" id="UP000626092"/>
    </source>
</evidence>
<reference evidence="2" key="1">
    <citation type="submission" date="2019-11" db="EMBL/GenBank/DDBJ databases">
        <authorList>
            <person name="Liu Y."/>
            <person name="Hou J."/>
            <person name="Li T.-Q."/>
            <person name="Guan C.-H."/>
            <person name="Wu X."/>
            <person name="Wu H.-Z."/>
            <person name="Ling F."/>
            <person name="Zhang R."/>
            <person name="Shi X.-G."/>
            <person name="Ren J.-P."/>
            <person name="Chen E.-F."/>
            <person name="Sun J.-M."/>
        </authorList>
    </citation>
    <scope>NUCLEOTIDE SEQUENCE</scope>
    <source>
        <strain evidence="2">Adult_tree_wgs_1</strain>
        <tissue evidence="2">Leaves</tissue>
    </source>
</reference>
<feature type="compositionally biased region" description="Basic and acidic residues" evidence="1">
    <location>
        <begin position="884"/>
        <end position="899"/>
    </location>
</feature>
<dbReference type="Proteomes" id="UP000626092">
    <property type="component" value="Unassembled WGS sequence"/>
</dbReference>